<keyword evidence="2" id="KW-1185">Reference proteome</keyword>
<accession>M4BZY3</accession>
<dbReference type="InParanoid" id="M4BZY3"/>
<dbReference type="HOGENOM" id="CLU_2727622_0_0_1"/>
<evidence type="ECO:0000313" key="1">
    <source>
        <dbReference type="EnsemblProtists" id="HpaP812158"/>
    </source>
</evidence>
<dbReference type="AlphaFoldDB" id="M4BZY3"/>
<dbReference type="EMBL" id="JH598068">
    <property type="status" value="NOT_ANNOTATED_CDS"/>
    <property type="molecule type" value="Genomic_DNA"/>
</dbReference>
<dbReference type="VEuPathDB" id="FungiDB:HpaG812158"/>
<organism evidence="1 2">
    <name type="scientific">Hyaloperonospora arabidopsidis (strain Emoy2)</name>
    <name type="common">Downy mildew agent</name>
    <name type="synonym">Peronospora arabidopsidis</name>
    <dbReference type="NCBI Taxonomy" id="559515"/>
    <lineage>
        <taxon>Eukaryota</taxon>
        <taxon>Sar</taxon>
        <taxon>Stramenopiles</taxon>
        <taxon>Oomycota</taxon>
        <taxon>Peronosporomycetes</taxon>
        <taxon>Peronosporales</taxon>
        <taxon>Peronosporaceae</taxon>
        <taxon>Hyaloperonospora</taxon>
    </lineage>
</organism>
<protein>
    <submittedName>
        <fullName evidence="1">Uncharacterized protein</fullName>
    </submittedName>
</protein>
<name>M4BZY3_HYAAE</name>
<evidence type="ECO:0000313" key="2">
    <source>
        <dbReference type="Proteomes" id="UP000011713"/>
    </source>
</evidence>
<proteinExistence type="predicted"/>
<dbReference type="Proteomes" id="UP000011713">
    <property type="component" value="Unassembled WGS sequence"/>
</dbReference>
<reference evidence="2" key="1">
    <citation type="journal article" date="2010" name="Science">
        <title>Signatures of adaptation to obligate biotrophy in the Hyaloperonospora arabidopsidis genome.</title>
        <authorList>
            <person name="Baxter L."/>
            <person name="Tripathy S."/>
            <person name="Ishaque N."/>
            <person name="Boot N."/>
            <person name="Cabral A."/>
            <person name="Kemen E."/>
            <person name="Thines M."/>
            <person name="Ah-Fong A."/>
            <person name="Anderson R."/>
            <person name="Badejoko W."/>
            <person name="Bittner-Eddy P."/>
            <person name="Boore J.L."/>
            <person name="Chibucos M.C."/>
            <person name="Coates M."/>
            <person name="Dehal P."/>
            <person name="Delehaunty K."/>
            <person name="Dong S."/>
            <person name="Downton P."/>
            <person name="Dumas B."/>
            <person name="Fabro G."/>
            <person name="Fronick C."/>
            <person name="Fuerstenberg S.I."/>
            <person name="Fulton L."/>
            <person name="Gaulin E."/>
            <person name="Govers F."/>
            <person name="Hughes L."/>
            <person name="Humphray S."/>
            <person name="Jiang R.H."/>
            <person name="Judelson H."/>
            <person name="Kamoun S."/>
            <person name="Kyung K."/>
            <person name="Meijer H."/>
            <person name="Minx P."/>
            <person name="Morris P."/>
            <person name="Nelson J."/>
            <person name="Phuntumart V."/>
            <person name="Qutob D."/>
            <person name="Rehmany A."/>
            <person name="Rougon-Cardoso A."/>
            <person name="Ryden P."/>
            <person name="Torto-Alalibo T."/>
            <person name="Studholme D."/>
            <person name="Wang Y."/>
            <person name="Win J."/>
            <person name="Wood J."/>
            <person name="Clifton S.W."/>
            <person name="Rogers J."/>
            <person name="Van den Ackerveken G."/>
            <person name="Jones J.D."/>
            <person name="McDowell J.M."/>
            <person name="Beynon J."/>
            <person name="Tyler B.M."/>
        </authorList>
    </citation>
    <scope>NUCLEOTIDE SEQUENCE [LARGE SCALE GENOMIC DNA]</scope>
    <source>
        <strain evidence="2">Emoy2</strain>
    </source>
</reference>
<reference evidence="1" key="2">
    <citation type="submission" date="2015-06" db="UniProtKB">
        <authorList>
            <consortium name="EnsemblProtists"/>
        </authorList>
    </citation>
    <scope>IDENTIFICATION</scope>
    <source>
        <strain evidence="1">Emoy2</strain>
    </source>
</reference>
<sequence length="72" mass="7787">MRVAFGGITGGYPDSPYAYSWDSVSLAICPVLILATPSSQPRITWPAPSLNWNGRPRSRLESNLTPLVSVPT</sequence>
<dbReference type="EnsemblProtists" id="HpaT812158">
    <property type="protein sequence ID" value="HpaP812158"/>
    <property type="gene ID" value="HpaG812158"/>
</dbReference>